<evidence type="ECO:0000256" key="6">
    <source>
        <dbReference type="SAM" id="Phobius"/>
    </source>
</evidence>
<sequence length="234" mass="22832">MITNGCLAWGDTHRTDWSTVPLPFPARSFAVLGASVSLAVASLLAAPAALAHDSLNSSTPGDGTTVANAPEAVSLGFSEAPLEIGAQVVVTAPDGRVITQGSPTVVGDDVVQGLAPDRPAGTYTVNWRVTSSDGHPIEGTVTFTAESGVGASSPAPSSASAAPASPAAPSTASSTAAATATLSATASPSAAPTSAQDDGSGISGATWAWTIAAGAAGAAMGVLLVRARRRSDRA</sequence>
<dbReference type="InterPro" id="IPR014755">
    <property type="entry name" value="Cu-Rt/internalin_Ig-like"/>
</dbReference>
<keyword evidence="9" id="KW-1185">Reference proteome</keyword>
<dbReference type="GO" id="GO:0005507">
    <property type="term" value="F:copper ion binding"/>
    <property type="evidence" value="ECO:0007669"/>
    <property type="project" value="InterPro"/>
</dbReference>
<dbReference type="Gene3D" id="2.60.40.1220">
    <property type="match status" value="1"/>
</dbReference>
<dbReference type="PANTHER" id="PTHR34820:SF4">
    <property type="entry name" value="INNER MEMBRANE PROTEIN YEBZ"/>
    <property type="match status" value="1"/>
</dbReference>
<evidence type="ECO:0000256" key="3">
    <source>
        <dbReference type="ARBA" id="ARBA00022729"/>
    </source>
</evidence>
<name>A0A316AF30_9ACTN</name>
<evidence type="ECO:0000256" key="4">
    <source>
        <dbReference type="ARBA" id="ARBA00023008"/>
    </source>
</evidence>
<keyword evidence="2" id="KW-0479">Metal-binding</keyword>
<keyword evidence="6" id="KW-0812">Transmembrane</keyword>
<dbReference type="GO" id="GO:0006825">
    <property type="term" value="P:copper ion transport"/>
    <property type="evidence" value="ECO:0007669"/>
    <property type="project" value="InterPro"/>
</dbReference>
<dbReference type="RefSeq" id="WP_109773117.1">
    <property type="nucleotide sequence ID" value="NZ_QGDQ01000003.1"/>
</dbReference>
<keyword evidence="4" id="KW-0186">Copper</keyword>
<dbReference type="SUPFAM" id="SSF81296">
    <property type="entry name" value="E set domains"/>
    <property type="match status" value="1"/>
</dbReference>
<dbReference type="InterPro" id="IPR032694">
    <property type="entry name" value="CopC/D"/>
</dbReference>
<dbReference type="Pfam" id="PF04234">
    <property type="entry name" value="CopC"/>
    <property type="match status" value="1"/>
</dbReference>
<dbReference type="OrthoDB" id="5242236at2"/>
<dbReference type="AlphaFoldDB" id="A0A316AF30"/>
<proteinExistence type="predicted"/>
<evidence type="ECO:0000259" key="7">
    <source>
        <dbReference type="Pfam" id="PF04234"/>
    </source>
</evidence>
<dbReference type="GO" id="GO:0030313">
    <property type="term" value="C:cell envelope"/>
    <property type="evidence" value="ECO:0007669"/>
    <property type="project" value="UniProtKB-SubCell"/>
</dbReference>
<dbReference type="PANTHER" id="PTHR34820">
    <property type="entry name" value="INNER MEMBRANE PROTEIN YEBZ"/>
    <property type="match status" value="1"/>
</dbReference>
<keyword evidence="6" id="KW-0472">Membrane</keyword>
<protein>
    <recommendedName>
        <fullName evidence="7">CopC domain-containing protein</fullName>
    </recommendedName>
</protein>
<dbReference type="GO" id="GO:0042597">
    <property type="term" value="C:periplasmic space"/>
    <property type="evidence" value="ECO:0007669"/>
    <property type="project" value="InterPro"/>
</dbReference>
<dbReference type="EMBL" id="QGDQ01000003">
    <property type="protein sequence ID" value="PWJ55504.1"/>
    <property type="molecule type" value="Genomic_DNA"/>
</dbReference>
<dbReference type="GO" id="GO:0046688">
    <property type="term" value="P:response to copper ion"/>
    <property type="evidence" value="ECO:0007669"/>
    <property type="project" value="InterPro"/>
</dbReference>
<organism evidence="8 9">
    <name type="scientific">Quadrisphaera granulorum</name>
    <dbReference type="NCBI Taxonomy" id="317664"/>
    <lineage>
        <taxon>Bacteria</taxon>
        <taxon>Bacillati</taxon>
        <taxon>Actinomycetota</taxon>
        <taxon>Actinomycetes</taxon>
        <taxon>Kineosporiales</taxon>
        <taxon>Kineosporiaceae</taxon>
        <taxon>Quadrisphaera</taxon>
    </lineage>
</organism>
<evidence type="ECO:0000256" key="5">
    <source>
        <dbReference type="SAM" id="MobiDB-lite"/>
    </source>
</evidence>
<feature type="domain" description="CopC" evidence="7">
    <location>
        <begin position="52"/>
        <end position="144"/>
    </location>
</feature>
<dbReference type="Proteomes" id="UP000245469">
    <property type="component" value="Unassembled WGS sequence"/>
</dbReference>
<dbReference type="InterPro" id="IPR007348">
    <property type="entry name" value="CopC_dom"/>
</dbReference>
<comment type="caution">
    <text evidence="8">The sequence shown here is derived from an EMBL/GenBank/DDBJ whole genome shotgun (WGS) entry which is preliminary data.</text>
</comment>
<gene>
    <name evidence="8" type="ORF">BXY45_103179</name>
</gene>
<feature type="region of interest" description="Disordered" evidence="5">
    <location>
        <begin position="147"/>
        <end position="171"/>
    </location>
</feature>
<dbReference type="InterPro" id="IPR014756">
    <property type="entry name" value="Ig_E-set"/>
</dbReference>
<keyword evidence="6" id="KW-1133">Transmembrane helix</keyword>
<dbReference type="GO" id="GO:0005886">
    <property type="term" value="C:plasma membrane"/>
    <property type="evidence" value="ECO:0007669"/>
    <property type="project" value="TreeGrafter"/>
</dbReference>
<evidence type="ECO:0000313" key="9">
    <source>
        <dbReference type="Proteomes" id="UP000245469"/>
    </source>
</evidence>
<feature type="transmembrane region" description="Helical" evidence="6">
    <location>
        <begin position="206"/>
        <end position="225"/>
    </location>
</feature>
<comment type="subcellular location">
    <subcellularLocation>
        <location evidence="1">Cell envelope</location>
    </subcellularLocation>
</comment>
<reference evidence="8 9" key="1">
    <citation type="submission" date="2018-03" db="EMBL/GenBank/DDBJ databases">
        <title>Genomic Encyclopedia of Archaeal and Bacterial Type Strains, Phase II (KMG-II): from individual species to whole genera.</title>
        <authorList>
            <person name="Goeker M."/>
        </authorList>
    </citation>
    <scope>NUCLEOTIDE SEQUENCE [LARGE SCALE GENOMIC DNA]</scope>
    <source>
        <strain evidence="8 9">DSM 44889</strain>
    </source>
</reference>
<evidence type="ECO:0000313" key="8">
    <source>
        <dbReference type="EMBL" id="PWJ55504.1"/>
    </source>
</evidence>
<keyword evidence="3" id="KW-0732">Signal</keyword>
<evidence type="ECO:0000256" key="2">
    <source>
        <dbReference type="ARBA" id="ARBA00022723"/>
    </source>
</evidence>
<accession>A0A316AF30</accession>
<feature type="compositionally biased region" description="Low complexity" evidence="5">
    <location>
        <begin position="151"/>
        <end position="171"/>
    </location>
</feature>
<evidence type="ECO:0000256" key="1">
    <source>
        <dbReference type="ARBA" id="ARBA00004196"/>
    </source>
</evidence>